<dbReference type="EMBL" id="JMSN01000031">
    <property type="protein sequence ID" value="KDN47146.1"/>
    <property type="molecule type" value="Genomic_DNA"/>
</dbReference>
<dbReference type="InterPro" id="IPR018359">
    <property type="entry name" value="Bromodomain_CS"/>
</dbReference>
<evidence type="ECO:0000313" key="6">
    <source>
        <dbReference type="Proteomes" id="UP000027361"/>
    </source>
</evidence>
<dbReference type="RefSeq" id="XP_013243767.1">
    <property type="nucleotide sequence ID" value="XM_013388313.1"/>
</dbReference>
<dbReference type="PRINTS" id="PR00503">
    <property type="entry name" value="BROMODOMAIN"/>
</dbReference>
<accession>A0A066W068</accession>
<dbReference type="SUPFAM" id="SSF47370">
    <property type="entry name" value="Bromodomain"/>
    <property type="match status" value="1"/>
</dbReference>
<dbReference type="OMA" id="YRRSEAK"/>
<evidence type="ECO:0000259" key="4">
    <source>
        <dbReference type="PROSITE" id="PS50014"/>
    </source>
</evidence>
<dbReference type="PANTHER" id="PTHR47343:SF1">
    <property type="entry name" value="TRANSCRIPTIONAL ACTIVATOR SPT7"/>
    <property type="match status" value="1"/>
</dbReference>
<organism evidence="5 6">
    <name type="scientific">Tilletiaria anomala (strain ATCC 24038 / CBS 436.72 / UBC 951)</name>
    <dbReference type="NCBI Taxonomy" id="1037660"/>
    <lineage>
        <taxon>Eukaryota</taxon>
        <taxon>Fungi</taxon>
        <taxon>Dikarya</taxon>
        <taxon>Basidiomycota</taxon>
        <taxon>Ustilaginomycotina</taxon>
        <taxon>Exobasidiomycetes</taxon>
        <taxon>Georgefischeriales</taxon>
        <taxon>Tilletiariaceae</taxon>
        <taxon>Tilletiaria</taxon>
    </lineage>
</organism>
<keyword evidence="6" id="KW-1185">Reference proteome</keyword>
<feature type="region of interest" description="Disordered" evidence="3">
    <location>
        <begin position="388"/>
        <end position="412"/>
    </location>
</feature>
<dbReference type="InterPro" id="IPR036427">
    <property type="entry name" value="Bromodomain-like_sf"/>
</dbReference>
<dbReference type="OrthoDB" id="21449at2759"/>
<proteinExistence type="predicted"/>
<dbReference type="STRING" id="1037660.A0A066W068"/>
<dbReference type="GO" id="GO:0046695">
    <property type="term" value="C:SLIK (SAGA-like) complex"/>
    <property type="evidence" value="ECO:0007669"/>
    <property type="project" value="InterPro"/>
</dbReference>
<feature type="domain" description="Bromo" evidence="4">
    <location>
        <begin position="52"/>
        <end position="122"/>
    </location>
</feature>
<evidence type="ECO:0000313" key="5">
    <source>
        <dbReference type="EMBL" id="KDN47146.1"/>
    </source>
</evidence>
<dbReference type="GO" id="GO:0006325">
    <property type="term" value="P:chromatin organization"/>
    <property type="evidence" value="ECO:0007669"/>
    <property type="project" value="UniProtKB-ARBA"/>
</dbReference>
<name>A0A066W068_TILAU</name>
<evidence type="ECO:0000256" key="2">
    <source>
        <dbReference type="PROSITE-ProRule" id="PRU00035"/>
    </source>
</evidence>
<dbReference type="FunCoup" id="A0A066W068">
    <property type="interactions" value="14"/>
</dbReference>
<dbReference type="PANTHER" id="PTHR47343">
    <property type="entry name" value="TRANSCRIPTIONAL ACTIVATOR SPT7"/>
    <property type="match status" value="1"/>
</dbReference>
<evidence type="ECO:0000256" key="3">
    <source>
        <dbReference type="SAM" id="MobiDB-lite"/>
    </source>
</evidence>
<dbReference type="CDD" id="cd05510">
    <property type="entry name" value="Bromo_SPT7_like"/>
    <property type="match status" value="1"/>
</dbReference>
<dbReference type="InterPro" id="IPR037782">
    <property type="entry name" value="Spt7"/>
</dbReference>
<keyword evidence="1 2" id="KW-0103">Bromodomain</keyword>
<dbReference type="AlphaFoldDB" id="A0A066W068"/>
<dbReference type="SMART" id="SM00297">
    <property type="entry name" value="BROMO"/>
    <property type="match status" value="1"/>
</dbReference>
<dbReference type="InParanoid" id="A0A066W068"/>
<dbReference type="GO" id="GO:0005198">
    <property type="term" value="F:structural molecule activity"/>
    <property type="evidence" value="ECO:0007669"/>
    <property type="project" value="TreeGrafter"/>
</dbReference>
<dbReference type="FunFam" id="1.20.920.10:FF:000070">
    <property type="entry name" value="Related to transcription regulator SPT7"/>
    <property type="match status" value="1"/>
</dbReference>
<dbReference type="InterPro" id="IPR001487">
    <property type="entry name" value="Bromodomain"/>
</dbReference>
<dbReference type="PROSITE" id="PS00633">
    <property type="entry name" value="BROMODOMAIN_1"/>
    <property type="match status" value="1"/>
</dbReference>
<comment type="caution">
    <text evidence="5">The sequence shown here is derived from an EMBL/GenBank/DDBJ whole genome shotgun (WGS) entry which is preliminary data.</text>
</comment>
<sequence length="881" mass="96761">MKYLLQAIQAQRARIALSDNELRQLITDVQRGRDSREEFLESIERVLSELRGYTEHSAAFLAKVSKRDAPDYYDVIKHPMDLGTMQKKIKVGGYKNKRQFAHDLDLIWDNCLVYNSDPSHPLRRNVHFMRKKANHLLNYVHDKNDVNDALREWEVVQRSWVGTDNAPAGANNAGVLVPNEATLDIRSSVPSADIPFEQRPALLRDPYGMASFTALDKSLAAFERETLGTWPDERPHHGCGDAWNMFQEQQAVAGPSRLPIPDPRPLSSPLNGPLEEESIRTTLKALRMQGPFHMALTTATVEQPEGDQDGGFTPNDQDSGPPEPSSSSSGSSSPGLTPAKLNGKPHGMGKRTSHAGSAAKSTASIKGKEKETFDSTVIIPSPFDTIDQQSSLARSGRKANIGPGTRVSGVSADASRVDPQGLVGSWWDSIVSNDLIANGVPALPRSTILTPAEHQARVDQLRRRQNVLKRKLAPPSGQGEEELAVNDPRRLKRIRNRVPESIKSLQKLRRTHMKLGLLAHANANNEDVPEWLLADSASEEESDEEDDLESRAPLRQDAAADVFSNSGANPCVRISPHAARERLLHVTRLLMAHHGLQGSTKAPMEALASMGMNAISNLGRALRNYSDRYAHKMSSEDMVKHVLREVTNTDVPGLEGHIRHSVERHCGRVLDLLRKVKVAYDAQLQQTTERNAVQHEAMFDDGAEALMAGNFADEIGDDFFGFKELGLDQEFGIGGLSVPARLFHGRGRAGGANSGPAGLGINGTGTGKNAADLLPYVPPEPFVLLDSQGVSAQIGLLQPFFRERLREHKRIKSRAKEEVTQAEMDHLLDDEEMIVGPESRLKNLKVPPTGKLPKRRMWVPRSRGVASGLSLAKTAAGQTKG</sequence>
<evidence type="ECO:0000256" key="1">
    <source>
        <dbReference type="ARBA" id="ARBA00023117"/>
    </source>
</evidence>
<dbReference type="GeneID" id="25267192"/>
<reference evidence="5 6" key="1">
    <citation type="submission" date="2014-05" db="EMBL/GenBank/DDBJ databases">
        <title>Draft genome sequence of a rare smut relative, Tilletiaria anomala UBC 951.</title>
        <authorList>
            <consortium name="DOE Joint Genome Institute"/>
            <person name="Toome M."/>
            <person name="Kuo A."/>
            <person name="Henrissat B."/>
            <person name="Lipzen A."/>
            <person name="Tritt A."/>
            <person name="Yoshinaga Y."/>
            <person name="Zane M."/>
            <person name="Barry K."/>
            <person name="Grigoriev I.V."/>
            <person name="Spatafora J.W."/>
            <person name="Aimea M.C."/>
        </authorList>
    </citation>
    <scope>NUCLEOTIDE SEQUENCE [LARGE SCALE GENOMIC DNA]</scope>
    <source>
        <strain evidence="5 6">UBC 951</strain>
    </source>
</reference>
<dbReference type="Gene3D" id="1.20.920.10">
    <property type="entry name" value="Bromodomain-like"/>
    <property type="match status" value="1"/>
</dbReference>
<dbReference type="CDD" id="cd22927">
    <property type="entry name" value="HFD_SPT7"/>
    <property type="match status" value="1"/>
</dbReference>
<dbReference type="Pfam" id="PF00439">
    <property type="entry name" value="Bromodomain"/>
    <property type="match status" value="1"/>
</dbReference>
<gene>
    <name evidence="5" type="ORF">K437DRAFT_294137</name>
</gene>
<dbReference type="HOGENOM" id="CLU_006198_1_0_1"/>
<protein>
    <recommendedName>
        <fullName evidence="4">Bromo domain-containing protein</fullName>
    </recommendedName>
</protein>
<dbReference type="Proteomes" id="UP000027361">
    <property type="component" value="Unassembled WGS sequence"/>
</dbReference>
<feature type="region of interest" description="Disordered" evidence="3">
    <location>
        <begin position="303"/>
        <end position="373"/>
    </location>
</feature>
<feature type="region of interest" description="Disordered" evidence="3">
    <location>
        <begin position="255"/>
        <end position="275"/>
    </location>
</feature>
<feature type="compositionally biased region" description="Low complexity" evidence="3">
    <location>
        <begin position="325"/>
        <end position="335"/>
    </location>
</feature>
<dbReference type="PROSITE" id="PS50014">
    <property type="entry name" value="BROMODOMAIN_2"/>
    <property type="match status" value="1"/>
</dbReference>
<dbReference type="GO" id="GO:0000124">
    <property type="term" value="C:SAGA complex"/>
    <property type="evidence" value="ECO:0007669"/>
    <property type="project" value="InterPro"/>
</dbReference>
<dbReference type="GO" id="GO:0006357">
    <property type="term" value="P:regulation of transcription by RNA polymerase II"/>
    <property type="evidence" value="ECO:0007669"/>
    <property type="project" value="TreeGrafter"/>
</dbReference>